<dbReference type="Proteomes" id="UP001341281">
    <property type="component" value="Chromosome 06"/>
</dbReference>
<protein>
    <submittedName>
        <fullName evidence="1">Uncharacterized protein</fullName>
    </submittedName>
</protein>
<sequence>MQEESVPKEILTPLQHPGVYWLAGSQFREPRQHSLILCSSWSIYLDQPTRICAKQRTVHANWGRLVV</sequence>
<evidence type="ECO:0000313" key="1">
    <source>
        <dbReference type="EMBL" id="WVZ78387.1"/>
    </source>
</evidence>
<proteinExistence type="predicted"/>
<accession>A0AAQ3WXT5</accession>
<gene>
    <name evidence="1" type="ORF">U9M48_026102</name>
</gene>
<dbReference type="EMBL" id="CP144750">
    <property type="protein sequence ID" value="WVZ78387.1"/>
    <property type="molecule type" value="Genomic_DNA"/>
</dbReference>
<organism evidence="1 2">
    <name type="scientific">Paspalum notatum var. saurae</name>
    <dbReference type="NCBI Taxonomy" id="547442"/>
    <lineage>
        <taxon>Eukaryota</taxon>
        <taxon>Viridiplantae</taxon>
        <taxon>Streptophyta</taxon>
        <taxon>Embryophyta</taxon>
        <taxon>Tracheophyta</taxon>
        <taxon>Spermatophyta</taxon>
        <taxon>Magnoliopsida</taxon>
        <taxon>Liliopsida</taxon>
        <taxon>Poales</taxon>
        <taxon>Poaceae</taxon>
        <taxon>PACMAD clade</taxon>
        <taxon>Panicoideae</taxon>
        <taxon>Andropogonodae</taxon>
        <taxon>Paspaleae</taxon>
        <taxon>Paspalinae</taxon>
        <taxon>Paspalum</taxon>
    </lineage>
</organism>
<reference evidence="1 2" key="1">
    <citation type="submission" date="2024-02" db="EMBL/GenBank/DDBJ databases">
        <title>High-quality chromosome-scale genome assembly of Pensacola bahiagrass (Paspalum notatum Flugge var. saurae).</title>
        <authorList>
            <person name="Vega J.M."/>
            <person name="Podio M."/>
            <person name="Orjuela J."/>
            <person name="Siena L.A."/>
            <person name="Pessino S.C."/>
            <person name="Combes M.C."/>
            <person name="Mariac C."/>
            <person name="Albertini E."/>
            <person name="Pupilli F."/>
            <person name="Ortiz J.P.A."/>
            <person name="Leblanc O."/>
        </authorList>
    </citation>
    <scope>NUCLEOTIDE SEQUENCE [LARGE SCALE GENOMIC DNA]</scope>
    <source>
        <strain evidence="1">R1</strain>
        <tissue evidence="1">Leaf</tissue>
    </source>
</reference>
<dbReference type="AlphaFoldDB" id="A0AAQ3WXT5"/>
<keyword evidence="2" id="KW-1185">Reference proteome</keyword>
<name>A0AAQ3WXT5_PASNO</name>
<evidence type="ECO:0000313" key="2">
    <source>
        <dbReference type="Proteomes" id="UP001341281"/>
    </source>
</evidence>